<keyword evidence="1" id="KW-0812">Transmembrane</keyword>
<dbReference type="RefSeq" id="WP_091810968.1">
    <property type="nucleotide sequence ID" value="NZ_FNNE01000001.1"/>
</dbReference>
<name>A0A1H2Q128_9GAMM</name>
<dbReference type="InterPro" id="IPR006976">
    <property type="entry name" value="VanZ-like"/>
</dbReference>
<feature type="transmembrane region" description="Helical" evidence="1">
    <location>
        <begin position="73"/>
        <end position="92"/>
    </location>
</feature>
<evidence type="ECO:0000259" key="2">
    <source>
        <dbReference type="Pfam" id="PF04892"/>
    </source>
</evidence>
<keyword evidence="1" id="KW-1133">Transmembrane helix</keyword>
<dbReference type="PANTHER" id="PTHR28008:SF1">
    <property type="entry name" value="DOMAIN PROTEIN, PUTATIVE (AFU_ORTHOLOGUE AFUA_3G10980)-RELATED"/>
    <property type="match status" value="1"/>
</dbReference>
<dbReference type="STRING" id="488533.SAMN04487960_10176"/>
<dbReference type="OrthoDB" id="7376558at2"/>
<keyword evidence="1" id="KW-0472">Membrane</keyword>
<reference evidence="3 4" key="1">
    <citation type="submission" date="2016-10" db="EMBL/GenBank/DDBJ databases">
        <authorList>
            <person name="de Groot N.N."/>
        </authorList>
    </citation>
    <scope>NUCLEOTIDE SEQUENCE [LARGE SCALE GENOMIC DNA]</scope>
    <source>
        <strain evidence="3 4">CGMCC 1.7059</strain>
    </source>
</reference>
<feature type="transmembrane region" description="Helical" evidence="1">
    <location>
        <begin position="12"/>
        <end position="34"/>
    </location>
</feature>
<dbReference type="AlphaFoldDB" id="A0A1H2Q128"/>
<evidence type="ECO:0000313" key="3">
    <source>
        <dbReference type="EMBL" id="SDW00876.1"/>
    </source>
</evidence>
<gene>
    <name evidence="3" type="ORF">SAMN04487960_10176</name>
</gene>
<feature type="domain" description="VanZ-like" evidence="2">
    <location>
        <begin position="49"/>
        <end position="117"/>
    </location>
</feature>
<organism evidence="3 4">
    <name type="scientific">Marinobacter mobilis</name>
    <dbReference type="NCBI Taxonomy" id="488533"/>
    <lineage>
        <taxon>Bacteria</taxon>
        <taxon>Pseudomonadati</taxon>
        <taxon>Pseudomonadota</taxon>
        <taxon>Gammaproteobacteria</taxon>
        <taxon>Pseudomonadales</taxon>
        <taxon>Marinobacteraceae</taxon>
        <taxon>Marinobacter</taxon>
    </lineage>
</organism>
<sequence length="134" mass="14664">MNALKHQLLGILRYLPLWRLALVLSGLAILYLATTASNELLPPSPSDKLNHLVAFLELSLLARLGWPQARPMTLLTLLAGYGVAIELIQWPLPYREFSFADMAADAVGIALGLALWSRLPPPSANGDNPPYSHQ</sequence>
<keyword evidence="4" id="KW-1185">Reference proteome</keyword>
<accession>A0A1H2Q128</accession>
<evidence type="ECO:0000313" key="4">
    <source>
        <dbReference type="Proteomes" id="UP000199675"/>
    </source>
</evidence>
<dbReference type="EMBL" id="FNNE01000001">
    <property type="protein sequence ID" value="SDW00876.1"/>
    <property type="molecule type" value="Genomic_DNA"/>
</dbReference>
<dbReference type="Proteomes" id="UP000199675">
    <property type="component" value="Unassembled WGS sequence"/>
</dbReference>
<protein>
    <submittedName>
        <fullName evidence="3">VanZ like family protein</fullName>
    </submittedName>
</protein>
<proteinExistence type="predicted"/>
<evidence type="ECO:0000256" key="1">
    <source>
        <dbReference type="SAM" id="Phobius"/>
    </source>
</evidence>
<feature type="transmembrane region" description="Helical" evidence="1">
    <location>
        <begin position="49"/>
        <end position="66"/>
    </location>
</feature>
<dbReference type="PANTHER" id="PTHR28008">
    <property type="entry name" value="DOMAIN PROTEIN, PUTATIVE (AFU_ORTHOLOGUE AFUA_3G10980)-RELATED"/>
    <property type="match status" value="1"/>
</dbReference>
<dbReference type="Pfam" id="PF04892">
    <property type="entry name" value="VanZ"/>
    <property type="match status" value="1"/>
</dbReference>